<gene>
    <name evidence="1" type="ORF">SI7747_05006884</name>
</gene>
<sequence length="41" mass="4813">MYRLLLVPTSNTLFKIIYQEVIIMIINLSYADNLDNKLTHS</sequence>
<organism evidence="1">
    <name type="scientific">Spirodela intermedia</name>
    <name type="common">Intermediate duckweed</name>
    <dbReference type="NCBI Taxonomy" id="51605"/>
    <lineage>
        <taxon>Eukaryota</taxon>
        <taxon>Viridiplantae</taxon>
        <taxon>Streptophyta</taxon>
        <taxon>Embryophyta</taxon>
        <taxon>Tracheophyta</taxon>
        <taxon>Spermatophyta</taxon>
        <taxon>Magnoliopsida</taxon>
        <taxon>Liliopsida</taxon>
        <taxon>Araceae</taxon>
        <taxon>Lemnoideae</taxon>
        <taxon>Spirodela</taxon>
    </lineage>
</organism>
<evidence type="ECO:0000313" key="1">
    <source>
        <dbReference type="EMBL" id="CAA2620715.1"/>
    </source>
</evidence>
<protein>
    <submittedName>
        <fullName evidence="1">Uncharacterized protein</fullName>
    </submittedName>
</protein>
<name>A0A7I8ITL3_SPIIN</name>
<accession>A0A7I8ITL3</accession>
<dbReference type="Proteomes" id="UP001189122">
    <property type="component" value="Unassembled WGS sequence"/>
</dbReference>
<dbReference type="AlphaFoldDB" id="A0A7I8ITL3"/>
<proteinExistence type="predicted"/>
<dbReference type="EMBL" id="CACRZD030000005">
    <property type="protein sequence ID" value="CAA6660467.1"/>
    <property type="molecule type" value="Genomic_DNA"/>
</dbReference>
<evidence type="ECO:0000313" key="2">
    <source>
        <dbReference type="Proteomes" id="UP001189122"/>
    </source>
</evidence>
<keyword evidence="2" id="KW-1185">Reference proteome</keyword>
<reference evidence="1 2" key="1">
    <citation type="submission" date="2019-12" db="EMBL/GenBank/DDBJ databases">
        <authorList>
            <person name="Scholz U."/>
            <person name="Mascher M."/>
            <person name="Fiebig A."/>
        </authorList>
    </citation>
    <scope>NUCLEOTIDE SEQUENCE</scope>
</reference>
<dbReference type="EMBL" id="LR743592">
    <property type="protein sequence ID" value="CAA2620715.1"/>
    <property type="molecule type" value="Genomic_DNA"/>
</dbReference>